<keyword evidence="5" id="KW-1185">Reference proteome</keyword>
<name>A0A0S2TFC2_9GAMM</name>
<dbReference type="SMART" id="SM00028">
    <property type="entry name" value="TPR"/>
    <property type="match status" value="2"/>
</dbReference>
<evidence type="ECO:0000313" key="4">
    <source>
        <dbReference type="EMBL" id="ALP53827.1"/>
    </source>
</evidence>
<reference evidence="4" key="1">
    <citation type="submission" date="2015-10" db="EMBL/GenBank/DDBJ databases">
        <title>Description of Candidatus Tenderia electrophaga gen. nov, sp. nov., an Uncultivated Electroautotroph from a Biocathode Enrichment.</title>
        <authorList>
            <person name="Eddie B.J."/>
            <person name="Malanoski A.P."/>
            <person name="Wang Z."/>
            <person name="Hall R.J."/>
            <person name="Oh S.D."/>
            <person name="Heiner C."/>
            <person name="Lin B."/>
            <person name="Strycharz-Glaven S.M."/>
        </authorList>
    </citation>
    <scope>NUCLEOTIDE SEQUENCE [LARGE SCALE GENOMIC DNA]</scope>
    <source>
        <strain evidence="4">NRL1</strain>
    </source>
</reference>
<keyword evidence="2" id="KW-0812">Transmembrane</keyword>
<evidence type="ECO:0000313" key="5">
    <source>
        <dbReference type="Proteomes" id="UP000055136"/>
    </source>
</evidence>
<keyword evidence="2" id="KW-1133">Transmembrane helix</keyword>
<keyword evidence="2" id="KW-0472">Membrane</keyword>
<accession>A0A0S2TFC2</accession>
<dbReference type="InterPro" id="IPR011990">
    <property type="entry name" value="TPR-like_helical_dom_sf"/>
</dbReference>
<dbReference type="InterPro" id="IPR001478">
    <property type="entry name" value="PDZ"/>
</dbReference>
<dbReference type="SUPFAM" id="SSF48452">
    <property type="entry name" value="TPR-like"/>
    <property type="match status" value="1"/>
</dbReference>
<protein>
    <recommendedName>
        <fullName evidence="3">PDZ domain-containing protein</fullName>
    </recommendedName>
</protein>
<proteinExistence type="predicted"/>
<gene>
    <name evidence="4" type="ORF">Tel_12165</name>
</gene>
<dbReference type="KEGG" id="tee:Tel_12165"/>
<dbReference type="STRING" id="1748243.Tel_12165"/>
<dbReference type="PROSITE" id="PS50005">
    <property type="entry name" value="TPR"/>
    <property type="match status" value="2"/>
</dbReference>
<evidence type="ECO:0000256" key="2">
    <source>
        <dbReference type="SAM" id="Phobius"/>
    </source>
</evidence>
<feature type="repeat" description="TPR" evidence="1">
    <location>
        <begin position="241"/>
        <end position="274"/>
    </location>
</feature>
<evidence type="ECO:0000259" key="3">
    <source>
        <dbReference type="Pfam" id="PF13180"/>
    </source>
</evidence>
<dbReference type="EMBL" id="CP013099">
    <property type="protein sequence ID" value="ALP53827.1"/>
    <property type="molecule type" value="Genomic_DNA"/>
</dbReference>
<sequence>MTDIESNSDAMPCRYCRQPVHPLATKCPHCGEHLTDASQSQRIGKKILAAVGVTTALLSLFFGLKEGYFFVEQRQQQREMFAAHLSAAEHFLKLDNLEYAEASLNRALDINPNDTQLQLRYFLLRARNLLREADYYGVQLPDEYMAVMPELITRGFSLIENDFASHDQARLLLSLARLLQYDRRWQTPDAVAALFADARALSPHDADVAYWYGEWLMNQAPPDEHGLSLMQEAVQRQPDNALYHYGLGRYQARRQDYAVAIESLKQAILLRPKQHELQTIRAANEAEHALRQALLDADTQNEITGTDFYGLSMSERIALAEFALEHGSSNRRLWLLSARLFHANNRHAEAEALLRKILGDYNQRSDKDNLELFAAVLDAQEKNAEANQVRQLLAQKHERELYEEILETGYEGKHRYKVGLKVAKQNEGEGIEVIKAYEGYPFAKAGIQSGDQLLEFAHRKVENLRSIWVPINDFSPGTDVPLKIRRGNEELSLTVIIE</sequence>
<dbReference type="Proteomes" id="UP000055136">
    <property type="component" value="Chromosome"/>
</dbReference>
<dbReference type="Gene3D" id="2.30.42.10">
    <property type="match status" value="1"/>
</dbReference>
<dbReference type="AlphaFoldDB" id="A0A0S2TFC2"/>
<evidence type="ECO:0000256" key="1">
    <source>
        <dbReference type="PROSITE-ProRule" id="PRU00339"/>
    </source>
</evidence>
<keyword evidence="1" id="KW-0802">TPR repeat</keyword>
<feature type="transmembrane region" description="Helical" evidence="2">
    <location>
        <begin position="47"/>
        <end position="64"/>
    </location>
</feature>
<feature type="domain" description="PDZ" evidence="3">
    <location>
        <begin position="425"/>
        <end position="496"/>
    </location>
</feature>
<dbReference type="Gene3D" id="1.25.40.10">
    <property type="entry name" value="Tetratricopeptide repeat domain"/>
    <property type="match status" value="1"/>
</dbReference>
<dbReference type="Pfam" id="PF13432">
    <property type="entry name" value="TPR_16"/>
    <property type="match status" value="2"/>
</dbReference>
<dbReference type="Pfam" id="PF13180">
    <property type="entry name" value="PDZ_2"/>
    <property type="match status" value="1"/>
</dbReference>
<dbReference type="SUPFAM" id="SSF50156">
    <property type="entry name" value="PDZ domain-like"/>
    <property type="match status" value="1"/>
</dbReference>
<dbReference type="InterPro" id="IPR036034">
    <property type="entry name" value="PDZ_sf"/>
</dbReference>
<feature type="repeat" description="TPR" evidence="1">
    <location>
        <begin position="81"/>
        <end position="114"/>
    </location>
</feature>
<organism evidence="4 5">
    <name type="scientific">Candidatus Tenderia electrophaga</name>
    <dbReference type="NCBI Taxonomy" id="1748243"/>
    <lineage>
        <taxon>Bacteria</taxon>
        <taxon>Pseudomonadati</taxon>
        <taxon>Pseudomonadota</taxon>
        <taxon>Gammaproteobacteria</taxon>
        <taxon>Candidatus Tenderiales</taxon>
        <taxon>Candidatus Tenderiaceae</taxon>
        <taxon>Candidatus Tenderia</taxon>
    </lineage>
</organism>
<dbReference type="InterPro" id="IPR019734">
    <property type="entry name" value="TPR_rpt"/>
</dbReference>